<keyword evidence="3" id="KW-0963">Cytoplasm</keyword>
<reference evidence="20" key="3">
    <citation type="journal article" date="2014" name="Nature">
        <title>Elephant shark genome provides unique insights into gnathostome evolution.</title>
        <authorList>
            <consortium name="International Elephant Shark Genome Sequencing Consortium"/>
            <person name="Venkatesh B."/>
            <person name="Lee A.P."/>
            <person name="Ravi V."/>
            <person name="Maurya A.K."/>
            <person name="Lian M.M."/>
            <person name="Swann J.B."/>
            <person name="Ohta Y."/>
            <person name="Flajnik M.F."/>
            <person name="Sutoh Y."/>
            <person name="Kasahara M."/>
            <person name="Hoon S."/>
            <person name="Gangu V."/>
            <person name="Roy S.W."/>
            <person name="Irimia M."/>
            <person name="Korzh V."/>
            <person name="Kondrychyn I."/>
            <person name="Lim Z.W."/>
            <person name="Tay B.H."/>
            <person name="Tohari S."/>
            <person name="Kong K.W."/>
            <person name="Ho S."/>
            <person name="Lorente-Galdos B."/>
            <person name="Quilez J."/>
            <person name="Marques-Bonet T."/>
            <person name="Raney B.J."/>
            <person name="Ingham P.W."/>
            <person name="Tay A."/>
            <person name="Hillier L.W."/>
            <person name="Minx P."/>
            <person name="Boehm T."/>
            <person name="Wilson R.K."/>
            <person name="Brenner S."/>
            <person name="Warren W.C."/>
        </authorList>
    </citation>
    <scope>NUCLEOTIDE SEQUENCE [LARGE SCALE GENOMIC DNA]</scope>
</reference>
<dbReference type="GO" id="GO:0003713">
    <property type="term" value="F:transcription coactivator activity"/>
    <property type="evidence" value="ECO:0007669"/>
    <property type="project" value="InterPro"/>
</dbReference>
<comment type="subcellular location">
    <subcellularLocation>
        <location evidence="2">Cytoplasm</location>
    </subcellularLocation>
    <subcellularLocation>
        <location evidence="1">Nucleus</location>
    </subcellularLocation>
</comment>
<dbReference type="FunFam" id="2.60.40.790:FF:000021">
    <property type="entry name" value="nudC domain-containing protein 2"/>
    <property type="match status" value="1"/>
</dbReference>
<reference evidence="20" key="2">
    <citation type="journal article" date="2007" name="PLoS Biol.">
        <title>Survey sequencing and comparative analysis of the elephant shark (Callorhinchus milii) genome.</title>
        <authorList>
            <person name="Venkatesh B."/>
            <person name="Kirkness E.F."/>
            <person name="Loh Y.H."/>
            <person name="Halpern A.L."/>
            <person name="Lee A.P."/>
            <person name="Johnson J."/>
            <person name="Dandona N."/>
            <person name="Viswanathan L.D."/>
            <person name="Tay A."/>
            <person name="Venter J.C."/>
            <person name="Strausberg R.L."/>
            <person name="Brenner S."/>
        </authorList>
    </citation>
    <scope>NUCLEOTIDE SEQUENCE [LARGE SCALE GENOMIC DNA]</scope>
</reference>
<evidence type="ECO:0000256" key="17">
    <source>
        <dbReference type="SAM" id="MobiDB-lite"/>
    </source>
</evidence>
<evidence type="ECO:0000256" key="11">
    <source>
        <dbReference type="ARBA" id="ARBA00023274"/>
    </source>
</evidence>
<comment type="function">
    <text evidence="12">Functional RNA which acts as a transcriptional coactivator that selectively enhances steroid receptor-mediated transactivation ligand-independently through a mechanism involving the modulating N-terminal domain (AF-1) of steroid receptors. Also mediates transcriptional coactivation of steroid receptors ligand-dependently through the steroid-binding domain (AF-2). Enhances cellular proliferation and differentiation and promotes apoptosis in vivo. May play a role in tumorigenesis.</text>
</comment>
<dbReference type="Gene3D" id="1.20.940.10">
    <property type="entry name" value="Functional domain of the splicing factor Prp18"/>
    <property type="match status" value="1"/>
</dbReference>
<evidence type="ECO:0000256" key="9">
    <source>
        <dbReference type="ARBA" id="ARBA00023170"/>
    </source>
</evidence>
<evidence type="ECO:0000256" key="1">
    <source>
        <dbReference type="ARBA" id="ARBA00004123"/>
    </source>
</evidence>
<evidence type="ECO:0000313" key="19">
    <source>
        <dbReference type="Ensembl" id="ENSCMIP00000002459.1"/>
    </source>
</evidence>
<evidence type="ECO:0000256" key="13">
    <source>
        <dbReference type="ARBA" id="ARBA00061450"/>
    </source>
</evidence>
<keyword evidence="10" id="KW-0539">Nucleus</keyword>
<dbReference type="PANTHER" id="PTHR18834">
    <property type="entry name" value="STEROID RECEPTOR RNA ACTIVATOR 1"/>
    <property type="match status" value="1"/>
</dbReference>
<evidence type="ECO:0000256" key="12">
    <source>
        <dbReference type="ARBA" id="ARBA00059202"/>
    </source>
</evidence>
<evidence type="ECO:0000256" key="7">
    <source>
        <dbReference type="ARBA" id="ARBA00023159"/>
    </source>
</evidence>
<evidence type="ECO:0000256" key="2">
    <source>
        <dbReference type="ARBA" id="ARBA00004496"/>
    </source>
</evidence>
<dbReference type="Proteomes" id="UP000314986">
    <property type="component" value="Unassembled WGS sequence"/>
</dbReference>
<feature type="domain" description="CS" evidence="18">
    <location>
        <begin position="14"/>
        <end position="110"/>
    </location>
</feature>
<dbReference type="GeneTree" id="ENSGT00390000001803"/>
<keyword evidence="6" id="KW-0805">Transcription regulation</keyword>
<dbReference type="GO" id="GO:1990904">
    <property type="term" value="C:ribonucleoprotein complex"/>
    <property type="evidence" value="ECO:0007669"/>
    <property type="project" value="UniProtKB-KW"/>
</dbReference>
<dbReference type="InterPro" id="IPR007052">
    <property type="entry name" value="CS_dom"/>
</dbReference>
<dbReference type="STRING" id="7868.ENSCMIP00000002459"/>
<dbReference type="Pfam" id="PF07304">
    <property type="entry name" value="SRA1"/>
    <property type="match status" value="1"/>
</dbReference>
<keyword evidence="4" id="KW-0597">Phosphoprotein</keyword>
<dbReference type="InParanoid" id="A0A4W3GX30"/>
<evidence type="ECO:0000256" key="3">
    <source>
        <dbReference type="ARBA" id="ARBA00022490"/>
    </source>
</evidence>
<evidence type="ECO:0000259" key="18">
    <source>
        <dbReference type="PROSITE" id="PS51203"/>
    </source>
</evidence>
<protein>
    <recommendedName>
        <fullName evidence="15">Steroid receptor RNA activator 1</fullName>
    </recommendedName>
    <alternativeName>
        <fullName evidence="16">Steroid receptor RNA activator protein</fullName>
    </alternativeName>
</protein>
<dbReference type="Gene3D" id="2.60.40.790">
    <property type="match status" value="1"/>
</dbReference>
<evidence type="ECO:0000256" key="10">
    <source>
        <dbReference type="ARBA" id="ARBA00023242"/>
    </source>
</evidence>
<dbReference type="PROSITE" id="PS51203">
    <property type="entry name" value="CS"/>
    <property type="match status" value="1"/>
</dbReference>
<dbReference type="AlphaFoldDB" id="A0A4W3GX30"/>
<dbReference type="GO" id="GO:0005737">
    <property type="term" value="C:cytoplasm"/>
    <property type="evidence" value="ECO:0007669"/>
    <property type="project" value="UniProtKB-SubCell"/>
</dbReference>
<dbReference type="InterPro" id="IPR040243">
    <property type="entry name" value="Steroid_recept_RNA_1"/>
</dbReference>
<sequence length="287" mass="32078">MSVNFEERSGPVPCQTPWGQWYQTMEEVFIEVQVLPGTRAKDIKCHLGSKAVSLSVKGQDILKGKFFDCTVSDEGIWTLGNQERGWNDPPQFSYGLQTQAQTGQRKNILNKRVVPPQLGSQRAGIPSVMPITPPVACQNTPPPPPKSSDPSDISKPLQMPTVVSECEVNVEDVLTPLNKTLEACRTTVKKQICDDIGRRLKILQDMWQAGKLSETVRKRMHTLAQEMAQHNWDSADEMHRSLMVDHVNEVGQWMVGVKRLIAETKNLPPGLILPKEEGCESEEKLSV</sequence>
<dbReference type="SUPFAM" id="SSF49764">
    <property type="entry name" value="HSP20-like chaperones"/>
    <property type="match status" value="1"/>
</dbReference>
<dbReference type="GO" id="GO:0006915">
    <property type="term" value="P:apoptotic process"/>
    <property type="evidence" value="ECO:0007669"/>
    <property type="project" value="UniProtKB-KW"/>
</dbReference>
<evidence type="ECO:0000256" key="6">
    <source>
        <dbReference type="ARBA" id="ARBA00023015"/>
    </source>
</evidence>
<reference evidence="19" key="5">
    <citation type="submission" date="2025-09" db="UniProtKB">
        <authorList>
            <consortium name="Ensembl"/>
        </authorList>
    </citation>
    <scope>IDENTIFICATION</scope>
</reference>
<evidence type="ECO:0000256" key="5">
    <source>
        <dbReference type="ARBA" id="ARBA00022703"/>
    </source>
</evidence>
<dbReference type="GO" id="GO:0005634">
    <property type="term" value="C:nucleus"/>
    <property type="evidence" value="ECO:0007669"/>
    <property type="project" value="UniProtKB-SubCell"/>
</dbReference>
<evidence type="ECO:0000256" key="15">
    <source>
        <dbReference type="ARBA" id="ARBA00073527"/>
    </source>
</evidence>
<dbReference type="FunFam" id="1.20.940.10:FF:000006">
    <property type="entry name" value="steroid receptor RNA activator 1"/>
    <property type="match status" value="1"/>
</dbReference>
<keyword evidence="9" id="KW-0675">Receptor</keyword>
<keyword evidence="5" id="KW-0053">Apoptosis</keyword>
<keyword evidence="20" id="KW-1185">Reference proteome</keyword>
<dbReference type="Pfam" id="PF04969">
    <property type="entry name" value="CS"/>
    <property type="match status" value="1"/>
</dbReference>
<dbReference type="InterPro" id="IPR009917">
    <property type="entry name" value="SRA1/Sec31"/>
</dbReference>
<keyword evidence="7" id="KW-0010">Activator</keyword>
<dbReference type="InterPro" id="IPR008978">
    <property type="entry name" value="HSP20-like_chaperone"/>
</dbReference>
<dbReference type="PANTHER" id="PTHR18834:SF2">
    <property type="entry name" value="STEROID RECEPTOR RNA ACTIVATOR 1"/>
    <property type="match status" value="1"/>
</dbReference>
<name>A0A4W3GX30_CALMI</name>
<organism evidence="19 20">
    <name type="scientific">Callorhinchus milii</name>
    <name type="common">Ghost shark</name>
    <dbReference type="NCBI Taxonomy" id="7868"/>
    <lineage>
        <taxon>Eukaryota</taxon>
        <taxon>Metazoa</taxon>
        <taxon>Chordata</taxon>
        <taxon>Craniata</taxon>
        <taxon>Vertebrata</taxon>
        <taxon>Chondrichthyes</taxon>
        <taxon>Holocephali</taxon>
        <taxon>Chimaeriformes</taxon>
        <taxon>Callorhinchidae</taxon>
        <taxon>Callorhinchus</taxon>
    </lineage>
</organism>
<proteinExistence type="inferred from homology"/>
<accession>A0A4W3GX30</accession>
<evidence type="ECO:0000256" key="14">
    <source>
        <dbReference type="ARBA" id="ARBA00063541"/>
    </source>
</evidence>
<keyword evidence="8" id="KW-0804">Transcription</keyword>
<feature type="region of interest" description="Disordered" evidence="17">
    <location>
        <begin position="119"/>
        <end position="156"/>
    </location>
</feature>
<evidence type="ECO:0000256" key="8">
    <source>
        <dbReference type="ARBA" id="ARBA00023163"/>
    </source>
</evidence>
<dbReference type="GO" id="GO:0006357">
    <property type="term" value="P:regulation of transcription by RNA polymerase II"/>
    <property type="evidence" value="ECO:0007669"/>
    <property type="project" value="InterPro"/>
</dbReference>
<keyword evidence="11" id="KW-0687">Ribonucleoprotein</keyword>
<evidence type="ECO:0000256" key="16">
    <source>
        <dbReference type="ARBA" id="ARBA00081120"/>
    </source>
</evidence>
<reference evidence="19" key="4">
    <citation type="submission" date="2025-08" db="UniProtKB">
        <authorList>
            <consortium name="Ensembl"/>
        </authorList>
    </citation>
    <scope>IDENTIFICATION</scope>
</reference>
<reference evidence="20" key="1">
    <citation type="journal article" date="2006" name="Science">
        <title>Ancient noncoding elements conserved in the human genome.</title>
        <authorList>
            <person name="Venkatesh B."/>
            <person name="Kirkness E.F."/>
            <person name="Loh Y.H."/>
            <person name="Halpern A.L."/>
            <person name="Lee A.P."/>
            <person name="Johnson J."/>
            <person name="Dandona N."/>
            <person name="Viswanathan L.D."/>
            <person name="Tay A."/>
            <person name="Venter J.C."/>
            <person name="Strausberg R.L."/>
            <person name="Brenner S."/>
        </authorList>
    </citation>
    <scope>NUCLEOTIDE SEQUENCE [LARGE SCALE GENOMIC DNA]</scope>
</reference>
<evidence type="ECO:0000313" key="20">
    <source>
        <dbReference type="Proteomes" id="UP000314986"/>
    </source>
</evidence>
<dbReference type="Ensembl" id="ENSCMIT00000002546.1">
    <property type="protein sequence ID" value="ENSCMIP00000002459.1"/>
    <property type="gene ID" value="ENSCMIG00000001460.1"/>
</dbReference>
<comment type="similarity">
    <text evidence="13">Belongs to the SRA1 family.</text>
</comment>
<evidence type="ECO:0000256" key="4">
    <source>
        <dbReference type="ARBA" id="ARBA00022553"/>
    </source>
</evidence>
<comment type="subunit">
    <text evidence="14">SRA1 RNA exists in a ribonucleoprotein complex containing NCOA1. The RNA also forms a complex with PUS1 and RARG in the nucleus. Interacts with AR.</text>
</comment>